<dbReference type="EMBL" id="FNPK01000034">
    <property type="protein sequence ID" value="SDY82361.1"/>
    <property type="molecule type" value="Genomic_DNA"/>
</dbReference>
<evidence type="ECO:0000313" key="1">
    <source>
        <dbReference type="EMBL" id="SDY82361.1"/>
    </source>
</evidence>
<gene>
    <name evidence="1" type="ORF">SAMN05421643_13420</name>
</gene>
<evidence type="ECO:0000313" key="2">
    <source>
        <dbReference type="Proteomes" id="UP000199035"/>
    </source>
</evidence>
<reference evidence="2" key="1">
    <citation type="submission" date="2016-10" db="EMBL/GenBank/DDBJ databases">
        <authorList>
            <person name="Varghese N."/>
            <person name="Submissions S."/>
        </authorList>
    </citation>
    <scope>NUCLEOTIDE SEQUENCE [LARGE SCALE GENOMIC DNA]</scope>
    <source>
        <strain evidence="2">ANC 5109</strain>
    </source>
</reference>
<keyword evidence="2" id="KW-1185">Reference proteome</keyword>
<accession>A0A1H3N079</accession>
<name>A0A1H3N079_9GAMM</name>
<dbReference type="AlphaFoldDB" id="A0A1H3N079"/>
<dbReference type="RefSeq" id="WP_167356345.1">
    <property type="nucleotide sequence ID" value="NZ_FNPK01000034.1"/>
</dbReference>
<dbReference type="Proteomes" id="UP000199035">
    <property type="component" value="Unassembled WGS sequence"/>
</dbReference>
<sequence>MITLVEKREIDLDDFNTAKLVELSLSLSTVEVITDDAIVDFTDDDGGY</sequence>
<protein>
    <submittedName>
        <fullName evidence="1">Uncharacterized protein</fullName>
    </submittedName>
</protein>
<proteinExistence type="predicted"/>
<organism evidence="1 2">
    <name type="scientific">Acinetobacter kyonggiensis</name>
    <dbReference type="NCBI Taxonomy" id="595670"/>
    <lineage>
        <taxon>Bacteria</taxon>
        <taxon>Pseudomonadati</taxon>
        <taxon>Pseudomonadota</taxon>
        <taxon>Gammaproteobacteria</taxon>
        <taxon>Moraxellales</taxon>
        <taxon>Moraxellaceae</taxon>
        <taxon>Acinetobacter</taxon>
    </lineage>
</organism>